<gene>
    <name evidence="2" type="ORF">F5891DRAFT_985295</name>
</gene>
<organism evidence="2 3">
    <name type="scientific">Suillus fuscotomentosus</name>
    <dbReference type="NCBI Taxonomy" id="1912939"/>
    <lineage>
        <taxon>Eukaryota</taxon>
        <taxon>Fungi</taxon>
        <taxon>Dikarya</taxon>
        <taxon>Basidiomycota</taxon>
        <taxon>Agaricomycotina</taxon>
        <taxon>Agaricomycetes</taxon>
        <taxon>Agaricomycetidae</taxon>
        <taxon>Boletales</taxon>
        <taxon>Suillineae</taxon>
        <taxon>Suillaceae</taxon>
        <taxon>Suillus</taxon>
    </lineage>
</organism>
<evidence type="ECO:0000259" key="1">
    <source>
        <dbReference type="Pfam" id="PF16114"/>
    </source>
</evidence>
<evidence type="ECO:0000313" key="2">
    <source>
        <dbReference type="EMBL" id="KAG1894181.1"/>
    </source>
</evidence>
<sequence length="198" mass="22438">MAWRSSHARKNLKLTVLSPTGRVWTMVAGGGASVVYSDLMQPQQLPVVSHFELATSDYGEYSGAQERVRLSFDDDPYYLILVHLVYLLTCPPSSSSKILGEFHQRSCHLQRYHLHVTFYKLSSIARTGKVKIYWYIHPTSSLIDPDINPEGLLTRPDMITSPARTTFFWTTTKQGKSLTAYLRPIHSTSSLILGPRQH</sequence>
<dbReference type="InterPro" id="IPR032263">
    <property type="entry name" value="Citrate-bd"/>
</dbReference>
<accession>A0AAD4DUR4</accession>
<dbReference type="Gene3D" id="3.40.50.261">
    <property type="entry name" value="Succinyl-CoA synthetase domains"/>
    <property type="match status" value="1"/>
</dbReference>
<dbReference type="AlphaFoldDB" id="A0AAD4DUR4"/>
<dbReference type="RefSeq" id="XP_041219757.1">
    <property type="nucleotide sequence ID" value="XM_041377571.1"/>
</dbReference>
<dbReference type="Proteomes" id="UP001195769">
    <property type="component" value="Unassembled WGS sequence"/>
</dbReference>
<comment type="caution">
    <text evidence="2">The sequence shown here is derived from an EMBL/GenBank/DDBJ whole genome shotgun (WGS) entry which is preliminary data.</text>
</comment>
<proteinExistence type="predicted"/>
<dbReference type="EMBL" id="JABBWK010000084">
    <property type="protein sequence ID" value="KAG1894181.1"/>
    <property type="molecule type" value="Genomic_DNA"/>
</dbReference>
<protein>
    <recommendedName>
        <fullName evidence="1">ATP-citrate synthase citrate-binding domain-containing protein</fullName>
    </recommendedName>
</protein>
<dbReference type="GeneID" id="64671869"/>
<name>A0AAD4DUR4_9AGAM</name>
<feature type="domain" description="ATP-citrate synthase citrate-binding" evidence="1">
    <location>
        <begin position="10"/>
        <end position="66"/>
    </location>
</feature>
<evidence type="ECO:0000313" key="3">
    <source>
        <dbReference type="Proteomes" id="UP001195769"/>
    </source>
</evidence>
<keyword evidence="3" id="KW-1185">Reference proteome</keyword>
<reference evidence="2" key="1">
    <citation type="journal article" date="2020" name="New Phytol.">
        <title>Comparative genomics reveals dynamic genome evolution in host specialist ectomycorrhizal fungi.</title>
        <authorList>
            <person name="Lofgren L.A."/>
            <person name="Nguyen N.H."/>
            <person name="Vilgalys R."/>
            <person name="Ruytinx J."/>
            <person name="Liao H.L."/>
            <person name="Branco S."/>
            <person name="Kuo A."/>
            <person name="LaButti K."/>
            <person name="Lipzen A."/>
            <person name="Andreopoulos W."/>
            <person name="Pangilinan J."/>
            <person name="Riley R."/>
            <person name="Hundley H."/>
            <person name="Na H."/>
            <person name="Barry K."/>
            <person name="Grigoriev I.V."/>
            <person name="Stajich J.E."/>
            <person name="Kennedy P.G."/>
        </authorList>
    </citation>
    <scope>NUCLEOTIDE SEQUENCE</scope>
    <source>
        <strain evidence="2">FC203</strain>
    </source>
</reference>
<dbReference type="InterPro" id="IPR016102">
    <property type="entry name" value="Succinyl-CoA_synth-like"/>
</dbReference>
<dbReference type="Pfam" id="PF16114">
    <property type="entry name" value="Citrate_bind"/>
    <property type="match status" value="1"/>
</dbReference>